<accession>A0ABT4CP37</accession>
<comment type="caution">
    <text evidence="2">The sequence shown here is derived from an EMBL/GenBank/DDBJ whole genome shotgun (WGS) entry which is preliminary data.</text>
</comment>
<keyword evidence="2" id="KW-0067">ATP-binding</keyword>
<sequence length="145" mass="17103">MEIKRNEFILLGLEKYKEIIDNIVTDLNAFNHYFDIRLILTEALTNVFKYGNKNRIDKPIYLRYIYNGTKVKFELESSENILKNVTIPDKLSDDDLLKENGRGLFLMKCFADKINLKDNILIIEKSLTEEFNLKMEDKNESKSKN</sequence>
<dbReference type="GO" id="GO:0005524">
    <property type="term" value="F:ATP binding"/>
    <property type="evidence" value="ECO:0007669"/>
    <property type="project" value="UniProtKB-KW"/>
</dbReference>
<proteinExistence type="predicted"/>
<keyword evidence="3" id="KW-1185">Reference proteome</keyword>
<dbReference type="RefSeq" id="WP_268049668.1">
    <property type="nucleotide sequence ID" value="NZ_JAPQES010000003.1"/>
</dbReference>
<name>A0ABT4CP37_9CLOT</name>
<feature type="domain" description="Histidine kinase/HSP90-like ATPase" evidence="1">
    <location>
        <begin position="34"/>
        <end position="116"/>
    </location>
</feature>
<dbReference type="Proteomes" id="UP001079657">
    <property type="component" value="Unassembled WGS sequence"/>
</dbReference>
<protein>
    <submittedName>
        <fullName evidence="2">ATP-binding protein</fullName>
    </submittedName>
</protein>
<evidence type="ECO:0000259" key="1">
    <source>
        <dbReference type="Pfam" id="PF13581"/>
    </source>
</evidence>
<organism evidence="2 3">
    <name type="scientific">Clostridium ganghwense</name>
    <dbReference type="NCBI Taxonomy" id="312089"/>
    <lineage>
        <taxon>Bacteria</taxon>
        <taxon>Bacillati</taxon>
        <taxon>Bacillota</taxon>
        <taxon>Clostridia</taxon>
        <taxon>Eubacteriales</taxon>
        <taxon>Clostridiaceae</taxon>
        <taxon>Clostridium</taxon>
    </lineage>
</organism>
<dbReference type="CDD" id="cd16936">
    <property type="entry name" value="HATPase_RsbW-like"/>
    <property type="match status" value="1"/>
</dbReference>
<dbReference type="InterPro" id="IPR036890">
    <property type="entry name" value="HATPase_C_sf"/>
</dbReference>
<dbReference type="Pfam" id="PF13581">
    <property type="entry name" value="HATPase_c_2"/>
    <property type="match status" value="1"/>
</dbReference>
<dbReference type="EMBL" id="JAPQES010000003">
    <property type="protein sequence ID" value="MCY6370822.1"/>
    <property type="molecule type" value="Genomic_DNA"/>
</dbReference>
<evidence type="ECO:0000313" key="3">
    <source>
        <dbReference type="Proteomes" id="UP001079657"/>
    </source>
</evidence>
<reference evidence="2" key="1">
    <citation type="submission" date="2022-12" db="EMBL/GenBank/DDBJ databases">
        <authorList>
            <person name="Wang J."/>
        </authorList>
    </citation>
    <scope>NUCLEOTIDE SEQUENCE</scope>
    <source>
        <strain evidence="2">HY-42-06</strain>
    </source>
</reference>
<evidence type="ECO:0000313" key="2">
    <source>
        <dbReference type="EMBL" id="MCY6370822.1"/>
    </source>
</evidence>
<dbReference type="InterPro" id="IPR003594">
    <property type="entry name" value="HATPase_dom"/>
</dbReference>
<gene>
    <name evidence="2" type="ORF">OXH55_09285</name>
</gene>
<keyword evidence="2" id="KW-0547">Nucleotide-binding</keyword>
<dbReference type="Gene3D" id="3.30.565.10">
    <property type="entry name" value="Histidine kinase-like ATPase, C-terminal domain"/>
    <property type="match status" value="1"/>
</dbReference>